<dbReference type="InterPro" id="IPR010152">
    <property type="entry name" value="CRISPR-assoc_prot_Cas2_sub"/>
</dbReference>
<dbReference type="Proteomes" id="UP001296873">
    <property type="component" value="Unassembled WGS sequence"/>
</dbReference>
<sequence length="113" mass="12116">MLVIVVANVPPALRGRLALWLLEVRAGVYVGRLSKRNRERLWQTVIDNLGEGDAVIVTPDAKAEDGFAVRTAGANRRRPEDWDGLTLIAFHPENDAASEPDSAGGVAASGLSQ</sequence>
<dbReference type="NCBIfam" id="TIGR01873">
    <property type="entry name" value="cas_CT1978"/>
    <property type="match status" value="1"/>
</dbReference>
<evidence type="ECO:0000313" key="2">
    <source>
        <dbReference type="EMBL" id="MBK1669507.1"/>
    </source>
</evidence>
<evidence type="ECO:0000256" key="1">
    <source>
        <dbReference type="SAM" id="MobiDB-lite"/>
    </source>
</evidence>
<proteinExistence type="predicted"/>
<keyword evidence="3" id="KW-1185">Reference proteome</keyword>
<organism evidence="2 3">
    <name type="scientific">Rhodovibrio sodomensis</name>
    <dbReference type="NCBI Taxonomy" id="1088"/>
    <lineage>
        <taxon>Bacteria</taxon>
        <taxon>Pseudomonadati</taxon>
        <taxon>Pseudomonadota</taxon>
        <taxon>Alphaproteobacteria</taxon>
        <taxon>Rhodospirillales</taxon>
        <taxon>Rhodovibrionaceae</taxon>
        <taxon>Rhodovibrio</taxon>
    </lineage>
</organism>
<dbReference type="Gene3D" id="3.30.70.240">
    <property type="match status" value="1"/>
</dbReference>
<comment type="caution">
    <text evidence="2">The sequence shown here is derived from an EMBL/GenBank/DDBJ whole genome shotgun (WGS) entry which is preliminary data.</text>
</comment>
<dbReference type="RefSeq" id="WP_200341841.1">
    <property type="nucleotide sequence ID" value="NZ_NRRL01000051.1"/>
</dbReference>
<dbReference type="EMBL" id="NRRL01000051">
    <property type="protein sequence ID" value="MBK1669507.1"/>
    <property type="molecule type" value="Genomic_DNA"/>
</dbReference>
<protein>
    <submittedName>
        <fullName evidence="2">Type I-E CRISPR-associated endoribonuclease Cas2</fullName>
    </submittedName>
</protein>
<accession>A0ABS1DGA6</accession>
<gene>
    <name evidence="2" type="primary">cas2e</name>
    <name evidence="2" type="ORF">CKO28_15820</name>
</gene>
<feature type="region of interest" description="Disordered" evidence="1">
    <location>
        <begin position="93"/>
        <end position="113"/>
    </location>
</feature>
<evidence type="ECO:0000313" key="3">
    <source>
        <dbReference type="Proteomes" id="UP001296873"/>
    </source>
</evidence>
<dbReference type="Pfam" id="PF09707">
    <property type="entry name" value="Cas_Cas2CT1978"/>
    <property type="match status" value="1"/>
</dbReference>
<name>A0ABS1DGA6_9PROT</name>
<reference evidence="2 3" key="1">
    <citation type="journal article" date="2020" name="Microorganisms">
        <title>Osmotic Adaptation and Compatible Solute Biosynthesis of Phototrophic Bacteria as Revealed from Genome Analyses.</title>
        <authorList>
            <person name="Imhoff J.F."/>
            <person name="Rahn T."/>
            <person name="Kunzel S."/>
            <person name="Keller A."/>
            <person name="Neulinger S.C."/>
        </authorList>
    </citation>
    <scope>NUCLEOTIDE SEQUENCE [LARGE SCALE GENOMIC DNA]</scope>
    <source>
        <strain evidence="2 3">DSM 9895</strain>
    </source>
</reference>